<keyword evidence="3" id="KW-1185">Reference proteome</keyword>
<dbReference type="AlphaFoldDB" id="A0A4Z2IUF3"/>
<accession>A0A4Z2IUF3</accession>
<proteinExistence type="predicted"/>
<evidence type="ECO:0000313" key="3">
    <source>
        <dbReference type="Proteomes" id="UP000314294"/>
    </source>
</evidence>
<evidence type="ECO:0000313" key="2">
    <source>
        <dbReference type="EMBL" id="TNN80932.1"/>
    </source>
</evidence>
<protein>
    <submittedName>
        <fullName evidence="2">Uncharacterized protein</fullName>
    </submittedName>
</protein>
<feature type="compositionally biased region" description="Basic and acidic residues" evidence="1">
    <location>
        <begin position="41"/>
        <end position="55"/>
    </location>
</feature>
<name>A0A4Z2IUF3_9TELE</name>
<comment type="caution">
    <text evidence="2">The sequence shown here is derived from an EMBL/GenBank/DDBJ whole genome shotgun (WGS) entry which is preliminary data.</text>
</comment>
<feature type="region of interest" description="Disordered" evidence="1">
    <location>
        <begin position="32"/>
        <end position="85"/>
    </location>
</feature>
<sequence length="85" mass="9174">MAATAPNWSKQVDMGRQSCWVGSTAGVEGPRFKAINGLGETPDRHIRMTPREKGKPTFGSSRRTTRVSGPPRALSGGEEEFSISL</sequence>
<organism evidence="2 3">
    <name type="scientific">Liparis tanakae</name>
    <name type="common">Tanaka's snailfish</name>
    <dbReference type="NCBI Taxonomy" id="230148"/>
    <lineage>
        <taxon>Eukaryota</taxon>
        <taxon>Metazoa</taxon>
        <taxon>Chordata</taxon>
        <taxon>Craniata</taxon>
        <taxon>Vertebrata</taxon>
        <taxon>Euteleostomi</taxon>
        <taxon>Actinopterygii</taxon>
        <taxon>Neopterygii</taxon>
        <taxon>Teleostei</taxon>
        <taxon>Neoteleostei</taxon>
        <taxon>Acanthomorphata</taxon>
        <taxon>Eupercaria</taxon>
        <taxon>Perciformes</taxon>
        <taxon>Cottioidei</taxon>
        <taxon>Cottales</taxon>
        <taxon>Liparidae</taxon>
        <taxon>Liparis</taxon>
    </lineage>
</organism>
<reference evidence="2 3" key="1">
    <citation type="submission" date="2019-03" db="EMBL/GenBank/DDBJ databases">
        <title>First draft genome of Liparis tanakae, snailfish: a comprehensive survey of snailfish specific genes.</title>
        <authorList>
            <person name="Kim W."/>
            <person name="Song I."/>
            <person name="Jeong J.-H."/>
            <person name="Kim D."/>
            <person name="Kim S."/>
            <person name="Ryu S."/>
            <person name="Song J.Y."/>
            <person name="Lee S.K."/>
        </authorList>
    </citation>
    <scope>NUCLEOTIDE SEQUENCE [LARGE SCALE GENOMIC DNA]</scope>
    <source>
        <tissue evidence="2">Muscle</tissue>
    </source>
</reference>
<dbReference type="Proteomes" id="UP000314294">
    <property type="component" value="Unassembled WGS sequence"/>
</dbReference>
<evidence type="ECO:0000256" key="1">
    <source>
        <dbReference type="SAM" id="MobiDB-lite"/>
    </source>
</evidence>
<gene>
    <name evidence="2" type="ORF">EYF80_008937</name>
</gene>
<dbReference type="EMBL" id="SRLO01000050">
    <property type="protein sequence ID" value="TNN80932.1"/>
    <property type="molecule type" value="Genomic_DNA"/>
</dbReference>